<protein>
    <submittedName>
        <fullName evidence="1">NEK3</fullName>
    </submittedName>
</protein>
<organism evidence="1">
    <name type="scientific">Arundo donax</name>
    <name type="common">Giant reed</name>
    <name type="synonym">Donax arundinaceus</name>
    <dbReference type="NCBI Taxonomy" id="35708"/>
    <lineage>
        <taxon>Eukaryota</taxon>
        <taxon>Viridiplantae</taxon>
        <taxon>Streptophyta</taxon>
        <taxon>Embryophyta</taxon>
        <taxon>Tracheophyta</taxon>
        <taxon>Spermatophyta</taxon>
        <taxon>Magnoliopsida</taxon>
        <taxon>Liliopsida</taxon>
        <taxon>Poales</taxon>
        <taxon>Poaceae</taxon>
        <taxon>PACMAD clade</taxon>
        <taxon>Arundinoideae</taxon>
        <taxon>Arundineae</taxon>
        <taxon>Arundo</taxon>
    </lineage>
</organism>
<reference evidence="1" key="1">
    <citation type="submission" date="2014-09" db="EMBL/GenBank/DDBJ databases">
        <authorList>
            <person name="Magalhaes I.L.F."/>
            <person name="Oliveira U."/>
            <person name="Santos F.R."/>
            <person name="Vidigal T.H.D.A."/>
            <person name="Brescovit A.D."/>
            <person name="Santos A.J."/>
        </authorList>
    </citation>
    <scope>NUCLEOTIDE SEQUENCE</scope>
    <source>
        <tissue evidence="1">Shoot tissue taken approximately 20 cm above the soil surface</tissue>
    </source>
</reference>
<name>A0A0A9BIX7_ARUDO</name>
<dbReference type="AlphaFoldDB" id="A0A0A9BIX7"/>
<reference evidence="1" key="2">
    <citation type="journal article" date="2015" name="Data Brief">
        <title>Shoot transcriptome of the giant reed, Arundo donax.</title>
        <authorList>
            <person name="Barrero R.A."/>
            <person name="Guerrero F.D."/>
            <person name="Moolhuijzen P."/>
            <person name="Goolsby J.A."/>
            <person name="Tidwell J."/>
            <person name="Bellgard S.E."/>
            <person name="Bellgard M.I."/>
        </authorList>
    </citation>
    <scope>NUCLEOTIDE SEQUENCE</scope>
    <source>
        <tissue evidence="1">Shoot tissue taken approximately 20 cm above the soil surface</tissue>
    </source>
</reference>
<accession>A0A0A9BIX7</accession>
<evidence type="ECO:0000313" key="1">
    <source>
        <dbReference type="EMBL" id="JAD63934.1"/>
    </source>
</evidence>
<proteinExistence type="predicted"/>
<dbReference type="EMBL" id="GBRH01233961">
    <property type="protein sequence ID" value="JAD63934.1"/>
    <property type="molecule type" value="Transcribed_RNA"/>
</dbReference>
<sequence length="56" mass="6684">MSSISWCADRRHRSVWRTRRIFFKTYLFLSTLCLTRSAEPNEPFPICSNTSYCSIF</sequence>